<organism evidence="1 2">
    <name type="scientific">Psychrobacter piechaudii</name>
    <dbReference type="NCBI Taxonomy" id="1945521"/>
    <lineage>
        <taxon>Bacteria</taxon>
        <taxon>Pseudomonadati</taxon>
        <taxon>Pseudomonadota</taxon>
        <taxon>Gammaproteobacteria</taxon>
        <taxon>Moraxellales</taxon>
        <taxon>Moraxellaceae</taxon>
        <taxon>Psychrobacter</taxon>
    </lineage>
</organism>
<dbReference type="RefSeq" id="WP_244156629.1">
    <property type="nucleotide sequence ID" value="NZ_FUGE01000184.1"/>
</dbReference>
<name>A0A1R4GXW0_9GAMM</name>
<dbReference type="Proteomes" id="UP000188357">
    <property type="component" value="Unassembled WGS sequence"/>
</dbReference>
<dbReference type="EMBL" id="FUGE01000184">
    <property type="protein sequence ID" value="SJM72652.1"/>
    <property type="molecule type" value="Genomic_DNA"/>
</dbReference>
<dbReference type="AlphaFoldDB" id="A0A1R4GXW0"/>
<evidence type="ECO:0008006" key="3">
    <source>
        <dbReference type="Google" id="ProtNLM"/>
    </source>
</evidence>
<gene>
    <name evidence="1" type="ORF">A1232T_01864</name>
</gene>
<dbReference type="STRING" id="1945521.A1232T_01864"/>
<protein>
    <recommendedName>
        <fullName evidence="3">FlgN protein</fullName>
    </recommendedName>
</protein>
<evidence type="ECO:0000313" key="2">
    <source>
        <dbReference type="Proteomes" id="UP000188357"/>
    </source>
</evidence>
<sequence>MHQFLSNSDAEVHQDYMALRQSLFEMLLSFNAVRSLFQPSKELDPESYAKLLAEKQRALTAFIESSEETHLPHAQVLEKLRKNKIDKMQASSLINDMNYVRRIKTGLSEILISLDNSQFKQ</sequence>
<accession>A0A1R4GXW0</accession>
<proteinExistence type="predicted"/>
<keyword evidence="2" id="KW-1185">Reference proteome</keyword>
<reference evidence="1 2" key="1">
    <citation type="submission" date="2017-02" db="EMBL/GenBank/DDBJ databases">
        <authorList>
            <person name="Peterson S.W."/>
        </authorList>
    </citation>
    <scope>NUCLEOTIDE SEQUENCE [LARGE SCALE GENOMIC DNA]</scope>
    <source>
        <strain evidence="1">Psychrobacter_piechaudii</strain>
    </source>
</reference>
<evidence type="ECO:0000313" key="1">
    <source>
        <dbReference type="EMBL" id="SJM72652.1"/>
    </source>
</evidence>